<proteinExistence type="predicted"/>
<dbReference type="RefSeq" id="WP_250095703.1">
    <property type="nucleotide sequence ID" value="NZ_JAKRYL010000005.1"/>
</dbReference>
<protein>
    <submittedName>
        <fullName evidence="1">Sporulation histidine kinase inhibitor Sda</fullName>
    </submittedName>
</protein>
<evidence type="ECO:0000313" key="2">
    <source>
        <dbReference type="Proteomes" id="UP001139150"/>
    </source>
</evidence>
<organism evidence="1 2">
    <name type="scientific">Halalkalibacter alkaliphilus</name>
    <dbReference type="NCBI Taxonomy" id="2917993"/>
    <lineage>
        <taxon>Bacteria</taxon>
        <taxon>Bacillati</taxon>
        <taxon>Bacillota</taxon>
        <taxon>Bacilli</taxon>
        <taxon>Bacillales</taxon>
        <taxon>Bacillaceae</taxon>
        <taxon>Halalkalibacter</taxon>
    </lineage>
</organism>
<dbReference type="AlphaFoldDB" id="A0A9X2A6X9"/>
<dbReference type="Proteomes" id="UP001139150">
    <property type="component" value="Unassembled WGS sequence"/>
</dbReference>
<accession>A0A9X2A6X9</accession>
<dbReference type="Pfam" id="PF08970">
    <property type="entry name" value="Sda"/>
    <property type="match status" value="1"/>
</dbReference>
<keyword evidence="2" id="KW-1185">Reference proteome</keyword>
<dbReference type="EMBL" id="JAKRYL010000005">
    <property type="protein sequence ID" value="MCL7746791.1"/>
    <property type="molecule type" value="Genomic_DNA"/>
</dbReference>
<dbReference type="InterPro" id="IPR015064">
    <property type="entry name" value="Sda"/>
</dbReference>
<evidence type="ECO:0000313" key="1">
    <source>
        <dbReference type="EMBL" id="MCL7746791.1"/>
    </source>
</evidence>
<dbReference type="InterPro" id="IPR036916">
    <property type="entry name" value="Sda_sf"/>
</dbReference>
<gene>
    <name evidence="1" type="primary">sda</name>
    <name evidence="1" type="ORF">MF646_06605</name>
</gene>
<dbReference type="SUPFAM" id="SSF100985">
    <property type="entry name" value="Sporulation inhibitor Sda"/>
    <property type="match status" value="1"/>
</dbReference>
<sequence>MQSLKKERALAKVDKEILLDARNKAMKLQLDEEFITLLNQELYLREKKTTE</sequence>
<name>A0A9X2A6X9_9BACI</name>
<dbReference type="Gene3D" id="1.10.287.1100">
    <property type="entry name" value="Sporulation inhibitor A"/>
    <property type="match status" value="1"/>
</dbReference>
<reference evidence="1" key="1">
    <citation type="submission" date="2022-02" db="EMBL/GenBank/DDBJ databases">
        <title>Halalkalibacter sp. nov. isolated from Lonar Lake, India.</title>
        <authorList>
            <person name="Joshi A."/>
            <person name="Thite S."/>
            <person name="Lodha T."/>
        </authorList>
    </citation>
    <scope>NUCLEOTIDE SEQUENCE</scope>
    <source>
        <strain evidence="1">MEB205</strain>
    </source>
</reference>
<comment type="caution">
    <text evidence="1">The sequence shown here is derived from an EMBL/GenBank/DDBJ whole genome shotgun (WGS) entry which is preliminary data.</text>
</comment>